<dbReference type="Gene3D" id="2.40.10.220">
    <property type="entry name" value="predicted glycosyltransferase like domains"/>
    <property type="match status" value="1"/>
</dbReference>
<proteinExistence type="predicted"/>
<evidence type="ECO:0000313" key="2">
    <source>
        <dbReference type="EMBL" id="HJA93398.1"/>
    </source>
</evidence>
<comment type="caution">
    <text evidence="2">The sequence shown here is derived from an EMBL/GenBank/DDBJ whole genome shotgun (WGS) entry which is preliminary data.</text>
</comment>
<dbReference type="GO" id="GO:0035438">
    <property type="term" value="F:cyclic-di-GMP binding"/>
    <property type="evidence" value="ECO:0007669"/>
    <property type="project" value="InterPro"/>
</dbReference>
<dbReference type="AlphaFoldDB" id="A0A9D2I7Z3"/>
<feature type="domain" description="PilZ" evidence="1">
    <location>
        <begin position="103"/>
        <end position="213"/>
    </location>
</feature>
<organism evidence="2 3">
    <name type="scientific">Candidatus Eisenbergiella merdipullorum</name>
    <dbReference type="NCBI Taxonomy" id="2838553"/>
    <lineage>
        <taxon>Bacteria</taxon>
        <taxon>Bacillati</taxon>
        <taxon>Bacillota</taxon>
        <taxon>Clostridia</taxon>
        <taxon>Lachnospirales</taxon>
        <taxon>Lachnospiraceae</taxon>
        <taxon>Eisenbergiella</taxon>
    </lineage>
</organism>
<accession>A0A9D2I7Z3</accession>
<dbReference type="Pfam" id="PF07238">
    <property type="entry name" value="PilZ"/>
    <property type="match status" value="1"/>
</dbReference>
<sequence length="224" mass="26196">MITEIVEKFILNNRGAACEVMSSENELLYVGFVGIYERREGIVQIGLRRGKETPQGYEFDTPVKIKITPLREKGHSLLFGSVFRCDRDFWFIKPEKLMRYEENREVFRQHVDLVGRISTGKGEPEELCRLQDISQTGVCFVSSHHYEVGEKVKLSDIQIRENGQIYHFLCQIVRVQKMEGPEPSDKKRNPIVEWKYGCRFVDMEKKEQNMLGRDILYLQAQSLN</sequence>
<dbReference type="SUPFAM" id="SSF141371">
    <property type="entry name" value="PilZ domain-like"/>
    <property type="match status" value="1"/>
</dbReference>
<dbReference type="EMBL" id="DWYY01000108">
    <property type="protein sequence ID" value="HJA93398.1"/>
    <property type="molecule type" value="Genomic_DNA"/>
</dbReference>
<reference evidence="2" key="2">
    <citation type="submission" date="2021-04" db="EMBL/GenBank/DDBJ databases">
        <authorList>
            <person name="Gilroy R."/>
        </authorList>
    </citation>
    <scope>NUCLEOTIDE SEQUENCE</scope>
    <source>
        <strain evidence="2">CHK179-7159</strain>
    </source>
</reference>
<dbReference type="Proteomes" id="UP000886858">
    <property type="component" value="Unassembled WGS sequence"/>
</dbReference>
<reference evidence="2" key="1">
    <citation type="journal article" date="2021" name="PeerJ">
        <title>Extensive microbial diversity within the chicken gut microbiome revealed by metagenomics and culture.</title>
        <authorList>
            <person name="Gilroy R."/>
            <person name="Ravi A."/>
            <person name="Getino M."/>
            <person name="Pursley I."/>
            <person name="Horton D.L."/>
            <person name="Alikhan N.F."/>
            <person name="Baker D."/>
            <person name="Gharbi K."/>
            <person name="Hall N."/>
            <person name="Watson M."/>
            <person name="Adriaenssens E.M."/>
            <person name="Foster-Nyarko E."/>
            <person name="Jarju S."/>
            <person name="Secka A."/>
            <person name="Antonio M."/>
            <person name="Oren A."/>
            <person name="Chaudhuri R.R."/>
            <person name="La Ragione R."/>
            <person name="Hildebrand F."/>
            <person name="Pallen M.J."/>
        </authorList>
    </citation>
    <scope>NUCLEOTIDE SEQUENCE</scope>
    <source>
        <strain evidence="2">CHK179-7159</strain>
    </source>
</reference>
<protein>
    <submittedName>
        <fullName evidence="2">PilZ domain-containing protein</fullName>
    </submittedName>
</protein>
<gene>
    <name evidence="2" type="ORF">H9717_09855</name>
</gene>
<dbReference type="InterPro" id="IPR009875">
    <property type="entry name" value="PilZ_domain"/>
</dbReference>
<evidence type="ECO:0000259" key="1">
    <source>
        <dbReference type="Pfam" id="PF07238"/>
    </source>
</evidence>
<name>A0A9D2I7Z3_9FIRM</name>
<evidence type="ECO:0000313" key="3">
    <source>
        <dbReference type="Proteomes" id="UP000886858"/>
    </source>
</evidence>